<feature type="compositionally biased region" description="Acidic residues" evidence="1">
    <location>
        <begin position="143"/>
        <end position="152"/>
    </location>
</feature>
<organism evidence="3 4">
    <name type="scientific">Ziziphus jujuba</name>
    <name type="common">Chinese jujube</name>
    <name type="synonym">Ziziphus sativa</name>
    <dbReference type="NCBI Taxonomy" id="326968"/>
    <lineage>
        <taxon>Eukaryota</taxon>
        <taxon>Viridiplantae</taxon>
        <taxon>Streptophyta</taxon>
        <taxon>Embryophyta</taxon>
        <taxon>Tracheophyta</taxon>
        <taxon>Spermatophyta</taxon>
        <taxon>Magnoliopsida</taxon>
        <taxon>eudicotyledons</taxon>
        <taxon>Gunneridae</taxon>
        <taxon>Pentapetalae</taxon>
        <taxon>rosids</taxon>
        <taxon>fabids</taxon>
        <taxon>Rosales</taxon>
        <taxon>Rhamnaceae</taxon>
        <taxon>Paliureae</taxon>
        <taxon>Ziziphus</taxon>
    </lineage>
</organism>
<accession>A0A6P4AGS7</accession>
<dbReference type="PANTHER" id="PTHR35719">
    <property type="entry name" value="OS01G0680600 PROTEIN"/>
    <property type="match status" value="1"/>
</dbReference>
<reference evidence="4" key="1">
    <citation type="submission" date="2025-08" db="UniProtKB">
        <authorList>
            <consortium name="RefSeq"/>
        </authorList>
    </citation>
    <scope>IDENTIFICATION</scope>
    <source>
        <tissue evidence="4">Seedling</tissue>
    </source>
</reference>
<keyword evidence="2" id="KW-1133">Transmembrane helix</keyword>
<dbReference type="PANTHER" id="PTHR35719:SF2">
    <property type="entry name" value="ABC TRANSMEMBRANE TYPE-1 DOMAIN-CONTAINING PROTEIN"/>
    <property type="match status" value="1"/>
</dbReference>
<feature type="region of interest" description="Disordered" evidence="1">
    <location>
        <begin position="123"/>
        <end position="179"/>
    </location>
</feature>
<dbReference type="RefSeq" id="XP_015887728.3">
    <property type="nucleotide sequence ID" value="XM_016032242.4"/>
</dbReference>
<keyword evidence="3" id="KW-1185">Reference proteome</keyword>
<evidence type="ECO:0000313" key="4">
    <source>
        <dbReference type="RefSeq" id="XP_015887728.3"/>
    </source>
</evidence>
<evidence type="ECO:0000256" key="1">
    <source>
        <dbReference type="SAM" id="MobiDB-lite"/>
    </source>
</evidence>
<dbReference type="GeneID" id="107422740"/>
<name>A0A6P4AGS7_ZIZJJ</name>
<dbReference type="Proteomes" id="UP001652623">
    <property type="component" value="Chromosome 3"/>
</dbReference>
<feature type="transmembrane region" description="Helical" evidence="2">
    <location>
        <begin position="94"/>
        <end position="116"/>
    </location>
</feature>
<protein>
    <submittedName>
        <fullName evidence="4">Uncharacterized protein LOC107422740 isoform X2</fullName>
    </submittedName>
</protein>
<keyword evidence="2" id="KW-0812">Transmembrane</keyword>
<feature type="compositionally biased region" description="Basic and acidic residues" evidence="1">
    <location>
        <begin position="207"/>
        <end position="220"/>
    </location>
</feature>
<sequence>MPKPFGLKDSVLVSNPKATTMKKKKKKMRRRRRMSMMELEGRRGGGGQISRRKWMMGLLGSWRKPLIVCGFSGSYGWTLPFIIISLLAATGPKAFLMALALPLGQSALSLAFDKIWGKTERKRKRKFRSRMRRKPFVNNANDVETDEEEDEGQETRKQRTDYQSWVAGGPVDKSSQDGAANFGGWDDLERLKSAQRPSRMKSGSGRRTTEKGKLSRRERKSDTPLLLRLLIAVFPFLGSWTKMLW</sequence>
<evidence type="ECO:0000313" key="3">
    <source>
        <dbReference type="Proteomes" id="UP001652623"/>
    </source>
</evidence>
<feature type="region of interest" description="Disordered" evidence="1">
    <location>
        <begin position="193"/>
        <end position="220"/>
    </location>
</feature>
<proteinExistence type="predicted"/>
<evidence type="ECO:0000256" key="2">
    <source>
        <dbReference type="SAM" id="Phobius"/>
    </source>
</evidence>
<feature type="transmembrane region" description="Helical" evidence="2">
    <location>
        <begin position="225"/>
        <end position="243"/>
    </location>
</feature>
<dbReference type="AlphaFoldDB" id="A0A6P4AGS7"/>
<gene>
    <name evidence="4" type="primary">LOC107422740</name>
</gene>
<keyword evidence="2" id="KW-0472">Membrane</keyword>
<feature type="compositionally biased region" description="Basic residues" evidence="1">
    <location>
        <begin position="123"/>
        <end position="135"/>
    </location>
</feature>